<dbReference type="GO" id="GO:0045454">
    <property type="term" value="P:cell redox homeostasis"/>
    <property type="evidence" value="ECO:0007669"/>
    <property type="project" value="TreeGrafter"/>
</dbReference>
<feature type="transmembrane region" description="Helical" evidence="7">
    <location>
        <begin position="344"/>
        <end position="364"/>
    </location>
</feature>
<keyword evidence="5 7" id="KW-1133">Transmembrane helix</keyword>
<evidence type="ECO:0000256" key="7">
    <source>
        <dbReference type="SAM" id="Phobius"/>
    </source>
</evidence>
<dbReference type="GO" id="GO:0005886">
    <property type="term" value="C:plasma membrane"/>
    <property type="evidence" value="ECO:0007669"/>
    <property type="project" value="UniProtKB-SubCell"/>
</dbReference>
<evidence type="ECO:0000256" key="6">
    <source>
        <dbReference type="ARBA" id="ARBA00023136"/>
    </source>
</evidence>
<accession>A0A0D6PIN0</accession>
<gene>
    <name evidence="10" type="ORF">Aam_089_024</name>
</gene>
<feature type="transmembrane region" description="Helical" evidence="7">
    <location>
        <begin position="451"/>
        <end position="469"/>
    </location>
</feature>
<keyword evidence="3 7" id="KW-0812">Transmembrane</keyword>
<dbReference type="InterPro" id="IPR036249">
    <property type="entry name" value="Thioredoxin-like_sf"/>
</dbReference>
<feature type="transmembrane region" description="Helical" evidence="7">
    <location>
        <begin position="263"/>
        <end position="285"/>
    </location>
</feature>
<evidence type="ECO:0000256" key="5">
    <source>
        <dbReference type="ARBA" id="ARBA00022989"/>
    </source>
</evidence>
<dbReference type="PROSITE" id="PS51352">
    <property type="entry name" value="THIOREDOXIN_2"/>
    <property type="match status" value="1"/>
</dbReference>
<evidence type="ECO:0000313" key="11">
    <source>
        <dbReference type="Proteomes" id="UP000032668"/>
    </source>
</evidence>
<feature type="transmembrane region" description="Helical" evidence="7">
    <location>
        <begin position="415"/>
        <end position="439"/>
    </location>
</feature>
<dbReference type="EMBL" id="BANC01000087">
    <property type="protein sequence ID" value="GAN81231.1"/>
    <property type="molecule type" value="Genomic_DNA"/>
</dbReference>
<keyword evidence="4" id="KW-0201">Cytochrome c-type biogenesis</keyword>
<dbReference type="SUPFAM" id="SSF52833">
    <property type="entry name" value="Thioredoxin-like"/>
    <property type="match status" value="1"/>
</dbReference>
<dbReference type="CDD" id="cd02953">
    <property type="entry name" value="DsbDgamma"/>
    <property type="match status" value="1"/>
</dbReference>
<keyword evidence="11" id="KW-1185">Reference proteome</keyword>
<feature type="transmembrane region" description="Helical" evidence="7">
    <location>
        <begin position="499"/>
        <end position="516"/>
    </location>
</feature>
<dbReference type="AlphaFoldDB" id="A0A0D6PIN0"/>
<protein>
    <submittedName>
        <fullName evidence="10">Cytochrome c biogenesis thiol:disulfide interchange protein DsbD</fullName>
    </submittedName>
</protein>
<proteinExistence type="predicted"/>
<evidence type="ECO:0000259" key="9">
    <source>
        <dbReference type="PROSITE" id="PS51352"/>
    </source>
</evidence>
<dbReference type="Pfam" id="PF02683">
    <property type="entry name" value="DsbD_TM"/>
    <property type="match status" value="1"/>
</dbReference>
<feature type="transmembrane region" description="Helical" evidence="7">
    <location>
        <begin position="385"/>
        <end position="409"/>
    </location>
</feature>
<dbReference type="PANTHER" id="PTHR32234:SF3">
    <property type="entry name" value="SUPPRESSION OF COPPER SENSITIVITY PROTEIN"/>
    <property type="match status" value="1"/>
</dbReference>
<evidence type="ECO:0000256" key="3">
    <source>
        <dbReference type="ARBA" id="ARBA00022692"/>
    </source>
</evidence>
<comment type="caution">
    <text evidence="10">The sequence shown here is derived from an EMBL/GenBank/DDBJ whole genome shotgun (WGS) entry which is preliminary data.</text>
</comment>
<feature type="transmembrane region" description="Helical" evidence="7">
    <location>
        <begin position="475"/>
        <end position="494"/>
    </location>
</feature>
<comment type="subcellular location">
    <subcellularLocation>
        <location evidence="1">Cell membrane</location>
        <topology evidence="1">Multi-pass membrane protein</topology>
    </subcellularLocation>
</comment>
<evidence type="ECO:0000313" key="10">
    <source>
        <dbReference type="EMBL" id="GAN81231.1"/>
    </source>
</evidence>
<feature type="signal peptide" evidence="8">
    <location>
        <begin position="1"/>
        <end position="22"/>
    </location>
</feature>
<dbReference type="InterPro" id="IPR013766">
    <property type="entry name" value="Thioredoxin_domain"/>
</dbReference>
<dbReference type="Pfam" id="PF13899">
    <property type="entry name" value="Thioredoxin_7"/>
    <property type="match status" value="1"/>
</dbReference>
<dbReference type="InterPro" id="IPR035671">
    <property type="entry name" value="DsbD_gamma"/>
</dbReference>
<keyword evidence="6 7" id="KW-0472">Membrane</keyword>
<keyword evidence="8" id="KW-0732">Signal</keyword>
<feature type="domain" description="Thioredoxin" evidence="9">
    <location>
        <begin position="508"/>
        <end position="634"/>
    </location>
</feature>
<evidence type="ECO:0000256" key="1">
    <source>
        <dbReference type="ARBA" id="ARBA00004651"/>
    </source>
</evidence>
<dbReference type="PANTHER" id="PTHR32234">
    <property type="entry name" value="THIOL:DISULFIDE INTERCHANGE PROTEIN DSBD"/>
    <property type="match status" value="1"/>
</dbReference>
<evidence type="ECO:0000256" key="4">
    <source>
        <dbReference type="ARBA" id="ARBA00022748"/>
    </source>
</evidence>
<dbReference type="Proteomes" id="UP000032668">
    <property type="component" value="Unassembled WGS sequence"/>
</dbReference>
<evidence type="ECO:0000256" key="8">
    <source>
        <dbReference type="SAM" id="SignalP"/>
    </source>
</evidence>
<dbReference type="GO" id="GO:0017004">
    <property type="term" value="P:cytochrome complex assembly"/>
    <property type="evidence" value="ECO:0007669"/>
    <property type="project" value="UniProtKB-KW"/>
</dbReference>
<organism evidence="10 11">
    <name type="scientific">Acidocella aminolytica 101 = DSM 11237</name>
    <dbReference type="NCBI Taxonomy" id="1120923"/>
    <lineage>
        <taxon>Bacteria</taxon>
        <taxon>Pseudomonadati</taxon>
        <taxon>Pseudomonadota</taxon>
        <taxon>Alphaproteobacteria</taxon>
        <taxon>Acetobacterales</taxon>
        <taxon>Acidocellaceae</taxon>
        <taxon>Acidocella</taxon>
    </lineage>
</organism>
<dbReference type="InterPro" id="IPR028250">
    <property type="entry name" value="DsbDN"/>
</dbReference>
<feature type="transmembrane region" description="Helical" evidence="7">
    <location>
        <begin position="306"/>
        <end position="338"/>
    </location>
</feature>
<dbReference type="Gene3D" id="3.40.30.10">
    <property type="entry name" value="Glutaredoxin"/>
    <property type="match status" value="1"/>
</dbReference>
<name>A0A0D6PIN0_9PROT</name>
<evidence type="ECO:0000256" key="2">
    <source>
        <dbReference type="ARBA" id="ARBA00022475"/>
    </source>
</evidence>
<feature type="chain" id="PRO_5030005934" evidence="8">
    <location>
        <begin position="23"/>
        <end position="634"/>
    </location>
</feature>
<dbReference type="Pfam" id="PF11412">
    <property type="entry name" value="DsbD_N"/>
    <property type="match status" value="1"/>
</dbReference>
<dbReference type="InterPro" id="IPR003834">
    <property type="entry name" value="Cyt_c_assmbl_TM_dom"/>
</dbReference>
<reference evidence="10 11" key="1">
    <citation type="submission" date="2012-11" db="EMBL/GenBank/DDBJ databases">
        <title>Whole genome sequence of Acidocella aminolytica 101 = DSM 11237.</title>
        <authorList>
            <person name="Azuma Y."/>
            <person name="Higashiura N."/>
            <person name="Hirakawa H."/>
            <person name="Matsushita K."/>
        </authorList>
    </citation>
    <scope>NUCLEOTIDE SEQUENCE [LARGE SCALE GENOMIC DNA]</scope>
    <source>
        <strain evidence="11">101 / DSM 11237</strain>
    </source>
</reference>
<dbReference type="STRING" id="1120923.SAMN02746095_01390"/>
<keyword evidence="2" id="KW-1003">Cell membrane</keyword>
<sequence>MFRLMRFLLLLVLLLLPRLALAASSTVYSSPRDEVRLISASNDAQNGTVKLALDFTLKPGWHIYWRDPGDAGFPPSVSAEAPVTLGPIAFPAPEFFSQAGVGAYVLSGHVVLPFTSSHVSGNQVSVQARWLVCSNQCVPEQAHFTLNLTGGPAAEAGLFPATPSIVPSPYAAHLAADGTLSLTGVTATQVKAARFFPDSATVLVNDAPQPLSFSAQGVQLHLKLAGKPPAALSGVLELTDPSGQTQALRLTTTPAPPAAHAPWWLLALAGGLILNLMPCVFPVLAMKAVAFARMGGAAHGHIRREALGYTAGVLVSMAALGGMLLGLRAAGISAFWGFQFQSPVFVALAAWVILAAGLSLAGLFHLSMPGFIGRVPAQHSFLTGLLAVLVATPCTAPFMGAAIAAALALPPLPAMGLFLALGLGLALPILMIAAVPHLAAALPRPGRWMMLVQKLLAVPMFATFVWLGWVLFQQAGAPALALLALGALTLGLALPRRPVFVLLVLVLLPFFHAVPARPALTLPGAQPYSASELAALRAQGRPVFIDLTAAWCITCQVNERSTLATAPVQRLFKDKNVAVLVGDWTDRSPAITALLAANHRAGVPLYLYYPPGQESAKVLPQILTPGIVATAISR</sequence>
<dbReference type="GO" id="GO:0015035">
    <property type="term" value="F:protein-disulfide reductase activity"/>
    <property type="evidence" value="ECO:0007669"/>
    <property type="project" value="TreeGrafter"/>
</dbReference>